<dbReference type="Proteomes" id="UP000694700">
    <property type="component" value="Unplaced"/>
</dbReference>
<evidence type="ECO:0000313" key="2">
    <source>
        <dbReference type="Ensembl" id="ENSCCRP00015001994.1"/>
    </source>
</evidence>
<organism evidence="2 3">
    <name type="scientific">Cyprinus carpio</name>
    <name type="common">Common carp</name>
    <dbReference type="NCBI Taxonomy" id="7962"/>
    <lineage>
        <taxon>Eukaryota</taxon>
        <taxon>Metazoa</taxon>
        <taxon>Chordata</taxon>
        <taxon>Craniata</taxon>
        <taxon>Vertebrata</taxon>
        <taxon>Euteleostomi</taxon>
        <taxon>Actinopterygii</taxon>
        <taxon>Neopterygii</taxon>
        <taxon>Teleostei</taxon>
        <taxon>Ostariophysi</taxon>
        <taxon>Cypriniformes</taxon>
        <taxon>Cyprinidae</taxon>
        <taxon>Cyprininae</taxon>
        <taxon>Cyprinus</taxon>
    </lineage>
</organism>
<name>A0A8C1S4V8_CYPCA</name>
<evidence type="ECO:0000256" key="1">
    <source>
        <dbReference type="SAM" id="MobiDB-lite"/>
    </source>
</evidence>
<feature type="region of interest" description="Disordered" evidence="1">
    <location>
        <begin position="287"/>
        <end position="309"/>
    </location>
</feature>
<accession>A0A8C1S4V8</accession>
<dbReference type="AlphaFoldDB" id="A0A8C1S4V8"/>
<protein>
    <submittedName>
        <fullName evidence="2">Uncharacterized protein</fullName>
    </submittedName>
</protein>
<dbReference type="Ensembl" id="ENSCCRT00015002116.1">
    <property type="protein sequence ID" value="ENSCCRP00015001994.1"/>
    <property type="gene ID" value="ENSCCRG00015001284.1"/>
</dbReference>
<proteinExistence type="predicted"/>
<sequence>NLIKIIKCEVTALLFYQPIIKLTQTHTYTHIHTHLLQGIQNLHSRKILNHDLSHFLETLDLHKLFATFHLIHPDQVYPNSTLYWVLFTSRTCCHETHNYVVCTCNTIQTFSPNDTKLIDVQSLHGHSNAVQLSHTQWCIISEMNPFTYGGLTCPANHSFCLKVTEDFSMGQINILGRTPQEAEVSQWWDDTFYEHGTQTLVKMMDLVQKVILQTEYHLSQVQVETNLLRKTAQILSSSSTRSTQTAYTWWDWMLRGCAIGSTLIFSFTLLLLFQTPHRIDKVVHQRYPDSESPTTTHLTKTEVTPPEPL</sequence>
<reference evidence="2" key="1">
    <citation type="submission" date="2025-08" db="UniProtKB">
        <authorList>
            <consortium name="Ensembl"/>
        </authorList>
    </citation>
    <scope>IDENTIFICATION</scope>
</reference>
<evidence type="ECO:0000313" key="3">
    <source>
        <dbReference type="Proteomes" id="UP000694700"/>
    </source>
</evidence>
<feature type="compositionally biased region" description="Polar residues" evidence="1">
    <location>
        <begin position="291"/>
        <end position="302"/>
    </location>
</feature>